<accession>A0A9D8PR86</accession>
<dbReference type="Proteomes" id="UP000809273">
    <property type="component" value="Unassembled WGS sequence"/>
</dbReference>
<comment type="caution">
    <text evidence="1">The sequence shown here is derived from an EMBL/GenBank/DDBJ whole genome shotgun (WGS) entry which is preliminary data.</text>
</comment>
<dbReference type="EMBL" id="JAFGIX010000063">
    <property type="protein sequence ID" value="MBN1574040.1"/>
    <property type="molecule type" value="Genomic_DNA"/>
</dbReference>
<evidence type="ECO:0000313" key="2">
    <source>
        <dbReference type="Proteomes" id="UP000809273"/>
    </source>
</evidence>
<reference evidence="1" key="2">
    <citation type="submission" date="2021-01" db="EMBL/GenBank/DDBJ databases">
        <authorList>
            <person name="Hahn C.R."/>
            <person name="Youssef N.H."/>
            <person name="Elshahed M."/>
        </authorList>
    </citation>
    <scope>NUCLEOTIDE SEQUENCE</scope>
    <source>
        <strain evidence="1">Zod_Metabat.24</strain>
    </source>
</reference>
<proteinExistence type="predicted"/>
<gene>
    <name evidence="1" type="ORF">JW984_12660</name>
</gene>
<organism evidence="1 2">
    <name type="scientific">Candidatus Zymogenus saltonus</name>
    <dbReference type="NCBI Taxonomy" id="2844893"/>
    <lineage>
        <taxon>Bacteria</taxon>
        <taxon>Deltaproteobacteria</taxon>
        <taxon>Candidatus Zymogenia</taxon>
        <taxon>Candidatus Zymogeniales</taxon>
        <taxon>Candidatus Zymogenaceae</taxon>
        <taxon>Candidatus Zymogenus</taxon>
    </lineage>
</organism>
<reference evidence="1" key="1">
    <citation type="journal article" date="2021" name="Environ. Microbiol.">
        <title>Genomic characterization of three novel Desulfobacterota classes expand the metabolic and phylogenetic diversity of the phylum.</title>
        <authorList>
            <person name="Murphy C.L."/>
            <person name="Biggerstaff J."/>
            <person name="Eichhorn A."/>
            <person name="Ewing E."/>
            <person name="Shahan R."/>
            <person name="Soriano D."/>
            <person name="Stewart S."/>
            <person name="VanMol K."/>
            <person name="Walker R."/>
            <person name="Walters P."/>
            <person name="Elshahed M.S."/>
            <person name="Youssef N.H."/>
        </authorList>
    </citation>
    <scope>NUCLEOTIDE SEQUENCE</scope>
    <source>
        <strain evidence="1">Zod_Metabat.24</strain>
    </source>
</reference>
<protein>
    <submittedName>
        <fullName evidence="1">Uncharacterized protein</fullName>
    </submittedName>
</protein>
<evidence type="ECO:0000313" key="1">
    <source>
        <dbReference type="EMBL" id="MBN1574040.1"/>
    </source>
</evidence>
<sequence>MKDKNVRYELKTEAGKEVVIYRGDFGAQWTIYPGSGLYSELWNYLSEDFIFIELIRNLDEIASKENIGTETVNEMLCDVYLYTFHEPLLDKLAVYRAVELDCPIKIELEAKGHRLTKEYSKIKGCALEDSLFTLPPGSTMLK</sequence>
<dbReference type="AlphaFoldDB" id="A0A9D8PR86"/>
<name>A0A9D8PR86_9DELT</name>